<dbReference type="Proteomes" id="UP000220841">
    <property type="component" value="Unassembled WGS sequence"/>
</dbReference>
<evidence type="ECO:0000313" key="2">
    <source>
        <dbReference type="Proteomes" id="UP000220841"/>
    </source>
</evidence>
<accession>A0A2A8HL55</accession>
<reference evidence="1 2" key="1">
    <citation type="submission" date="2017-09" db="EMBL/GenBank/DDBJ databases">
        <title>Large-scale bioinformatics analysis of Bacillus genomes uncovers conserved roles of natural products in bacterial physiology.</title>
        <authorList>
            <consortium name="Agbiome Team Llc"/>
            <person name="Bleich R.M."/>
            <person name="Grubbs K.J."/>
            <person name="Santa Maria K.C."/>
            <person name="Allen S.E."/>
            <person name="Farag S."/>
            <person name="Shank E.A."/>
            <person name="Bowers A."/>
        </authorList>
    </citation>
    <scope>NUCLEOTIDE SEQUENCE [LARGE SCALE GENOMIC DNA]</scope>
    <source>
        <strain evidence="1 2">AFS021349</strain>
    </source>
</reference>
<protein>
    <submittedName>
        <fullName evidence="1">Uncharacterized protein</fullName>
    </submittedName>
</protein>
<dbReference type="EMBL" id="NUBY01000012">
    <property type="protein sequence ID" value="PEQ09708.1"/>
    <property type="molecule type" value="Genomic_DNA"/>
</dbReference>
<gene>
    <name evidence="1" type="ORF">CN585_04465</name>
</gene>
<evidence type="ECO:0000313" key="1">
    <source>
        <dbReference type="EMBL" id="PEQ09708.1"/>
    </source>
</evidence>
<comment type="caution">
    <text evidence="1">The sequence shown here is derived from an EMBL/GenBank/DDBJ whole genome shotgun (WGS) entry which is preliminary data.</text>
</comment>
<sequence length="59" mass="6911">MVILTECLEGFYHVGTIMEHGWKADLSATLKGYKKIINQNRWISVFVFAMRSLIKYPYV</sequence>
<dbReference type="AlphaFoldDB" id="A0A2A8HL55"/>
<name>A0A2A8HL55_9BACI</name>
<proteinExistence type="predicted"/>
<organism evidence="1 2">
    <name type="scientific">Bacillus toyonensis</name>
    <dbReference type="NCBI Taxonomy" id="155322"/>
    <lineage>
        <taxon>Bacteria</taxon>
        <taxon>Bacillati</taxon>
        <taxon>Bacillota</taxon>
        <taxon>Bacilli</taxon>
        <taxon>Bacillales</taxon>
        <taxon>Bacillaceae</taxon>
        <taxon>Bacillus</taxon>
        <taxon>Bacillus cereus group</taxon>
    </lineage>
</organism>